<reference evidence="2" key="1">
    <citation type="journal article" date="2019" name="Int. J. Syst. Evol. Microbiol.">
        <title>The Global Catalogue of Microorganisms (GCM) 10K type strain sequencing project: providing services to taxonomists for standard genome sequencing and annotation.</title>
        <authorList>
            <consortium name="The Broad Institute Genomics Platform"/>
            <consortium name="The Broad Institute Genome Sequencing Center for Infectious Disease"/>
            <person name="Wu L."/>
            <person name="Ma J."/>
        </authorList>
    </citation>
    <scope>NUCLEOTIDE SEQUENCE [LARGE SCALE GENOMIC DNA]</scope>
    <source>
        <strain evidence="2">GH52</strain>
    </source>
</reference>
<evidence type="ECO:0000313" key="1">
    <source>
        <dbReference type="EMBL" id="MFD2118002.1"/>
    </source>
</evidence>
<keyword evidence="2" id="KW-1185">Reference proteome</keyword>
<dbReference type="RefSeq" id="WP_377775491.1">
    <property type="nucleotide sequence ID" value="NZ_JBHUHO010000049.1"/>
</dbReference>
<gene>
    <name evidence="1" type="ORF">ACFSJH_20010</name>
</gene>
<organism evidence="1 2">
    <name type="scientific">Paenibacillus yanchengensis</name>
    <dbReference type="NCBI Taxonomy" id="2035833"/>
    <lineage>
        <taxon>Bacteria</taxon>
        <taxon>Bacillati</taxon>
        <taxon>Bacillota</taxon>
        <taxon>Bacilli</taxon>
        <taxon>Bacillales</taxon>
        <taxon>Paenibacillaceae</taxon>
        <taxon>Paenibacillus</taxon>
    </lineage>
</organism>
<dbReference type="Proteomes" id="UP001597362">
    <property type="component" value="Unassembled WGS sequence"/>
</dbReference>
<sequence length="469" mass="54353">MEKQFEIKSLSTIMEQLPENSSWRKYYKATDTDDLVAYYDGDLTLSSLNLDWYMHFPEDKGVLCIYVKGNCTIDYIYNQETDGAIALVVEGDLIAKNVVVGGQEIYVVGNMLVEEILCGSYNHGELIVEGNLSTNILISDEEYRYTVNGEKSTNCTIYVWDQLAICDEVPIDMRAVLIDEVFFEEDEDEDEDELAFSFGTLATIVEQGRSAIREEKVAFERKRTDQPYFINDQIDVANLLKLTTCVLMPTEEHFFEIEEAGVYFKVSRAHIDEAGEKRNASIYMMTVNCHYFVMIEDDGIVTILTKAAEEAAEWFDITDQSAEQLADIHNNWIMLLTCVNVAELYLPSIEIKYVEDLLQHPIIQQLDDYGEENDGFWNGSCYYRFRREARMDEDGYCFARRLDIETPDGAFYFYTLDNDGYVSRHYQSPDEAVRQNISYLAIKRWEASERYFARFQQFISKKIDSFSNE</sequence>
<evidence type="ECO:0000313" key="2">
    <source>
        <dbReference type="Proteomes" id="UP001597362"/>
    </source>
</evidence>
<dbReference type="EMBL" id="JBHUHO010000049">
    <property type="protein sequence ID" value="MFD2118002.1"/>
    <property type="molecule type" value="Genomic_DNA"/>
</dbReference>
<comment type="caution">
    <text evidence="1">The sequence shown here is derived from an EMBL/GenBank/DDBJ whole genome shotgun (WGS) entry which is preliminary data.</text>
</comment>
<accession>A0ABW4YQZ9</accession>
<proteinExistence type="predicted"/>
<protein>
    <submittedName>
        <fullName evidence="1">Uncharacterized protein</fullName>
    </submittedName>
</protein>
<name>A0ABW4YQZ9_9BACL</name>